<feature type="domain" description="Helix-turn-helix" evidence="1">
    <location>
        <begin position="8"/>
        <end position="57"/>
    </location>
</feature>
<gene>
    <name evidence="2" type="ORF">DX130_15555</name>
</gene>
<dbReference type="InterPro" id="IPR009061">
    <property type="entry name" value="DNA-bd_dom_put_sf"/>
</dbReference>
<dbReference type="PANTHER" id="PTHR30024:SF45">
    <property type="entry name" value="ABC TRANSPORTER SUBSTRATE-BINDING PROTEIN"/>
    <property type="match status" value="1"/>
</dbReference>
<dbReference type="AlphaFoldDB" id="A0A371PGH3"/>
<organism evidence="2 3">
    <name type="scientific">Paenibacillus paeoniae</name>
    <dbReference type="NCBI Taxonomy" id="2292705"/>
    <lineage>
        <taxon>Bacteria</taxon>
        <taxon>Bacillati</taxon>
        <taxon>Bacillota</taxon>
        <taxon>Bacilli</taxon>
        <taxon>Bacillales</taxon>
        <taxon>Paenibacillaceae</taxon>
        <taxon>Paenibacillus</taxon>
    </lineage>
</organism>
<dbReference type="OrthoDB" id="2579918at2"/>
<dbReference type="Pfam" id="PF12728">
    <property type="entry name" value="HTH_17"/>
    <property type="match status" value="1"/>
</dbReference>
<keyword evidence="3" id="KW-1185">Reference proteome</keyword>
<comment type="caution">
    <text evidence="2">The sequence shown here is derived from an EMBL/GenBank/DDBJ whole genome shotgun (WGS) entry which is preliminary data.</text>
</comment>
<dbReference type="Gene3D" id="3.40.190.10">
    <property type="entry name" value="Periplasmic binding protein-like II"/>
    <property type="match status" value="2"/>
</dbReference>
<dbReference type="SUPFAM" id="SSF46955">
    <property type="entry name" value="Putative DNA-binding domain"/>
    <property type="match status" value="1"/>
</dbReference>
<dbReference type="NCBIfam" id="TIGR01764">
    <property type="entry name" value="excise"/>
    <property type="match status" value="1"/>
</dbReference>
<dbReference type="Proteomes" id="UP000261905">
    <property type="component" value="Unassembled WGS sequence"/>
</dbReference>
<evidence type="ECO:0000313" key="2">
    <source>
        <dbReference type="EMBL" id="REK75049.1"/>
    </source>
</evidence>
<accession>A0A371PGH3</accession>
<protein>
    <submittedName>
        <fullName evidence="2">Helix-turn-helix domain-containing protein</fullName>
    </submittedName>
</protein>
<evidence type="ECO:0000259" key="1">
    <source>
        <dbReference type="Pfam" id="PF12728"/>
    </source>
</evidence>
<reference evidence="2 3" key="1">
    <citation type="submission" date="2018-08" db="EMBL/GenBank/DDBJ databases">
        <title>Paenibacillus sp. M4BSY-1, whole genome shotgun sequence.</title>
        <authorList>
            <person name="Tuo L."/>
        </authorList>
    </citation>
    <scope>NUCLEOTIDE SEQUENCE [LARGE SCALE GENOMIC DNA]</scope>
    <source>
        <strain evidence="2 3">M4BSY-1</strain>
    </source>
</reference>
<dbReference type="PANTHER" id="PTHR30024">
    <property type="entry name" value="ALIPHATIC SULFONATES-BINDING PROTEIN-RELATED"/>
    <property type="match status" value="1"/>
</dbReference>
<dbReference type="EMBL" id="QUBQ01000002">
    <property type="protein sequence ID" value="REK75049.1"/>
    <property type="molecule type" value="Genomic_DNA"/>
</dbReference>
<name>A0A371PGH3_9BACL</name>
<dbReference type="RefSeq" id="WP_116046866.1">
    <property type="nucleotide sequence ID" value="NZ_QUBQ01000002.1"/>
</dbReference>
<dbReference type="GO" id="GO:0003677">
    <property type="term" value="F:DNA binding"/>
    <property type="evidence" value="ECO:0007669"/>
    <property type="project" value="InterPro"/>
</dbReference>
<dbReference type="InterPro" id="IPR041657">
    <property type="entry name" value="HTH_17"/>
</dbReference>
<proteinExistence type="predicted"/>
<dbReference type="SUPFAM" id="SSF53850">
    <property type="entry name" value="Periplasmic binding protein-like II"/>
    <property type="match status" value="1"/>
</dbReference>
<evidence type="ECO:0000313" key="3">
    <source>
        <dbReference type="Proteomes" id="UP000261905"/>
    </source>
</evidence>
<dbReference type="Pfam" id="PF13379">
    <property type="entry name" value="NMT1_2"/>
    <property type="match status" value="1"/>
</dbReference>
<dbReference type="InterPro" id="IPR010093">
    <property type="entry name" value="SinI_DNA-bd"/>
</dbReference>
<sequence length="424" mass="47317">MSLQQFNLLTLHEAMDLLGISRSTFDRWRRQKQLPFRKIGKEIWIDKTELELWIHRHATILHNAALLKESVRNMSSGQQPFPESETVSHGRHGAYDEPPLVVEVGFQSRSAQIWTSLIMKELGWFEEELSHTMPGKAIQVQWTDAPNGPELVQGMIGGRIHIASLGDYPIALCSSLGQVLPSFRPVLLACDGKTGAGQGIALVIRNGIQLKTASHFESLTISAVAQSSSGGRMANILQAFGIEDSQVLHKELDDSIVSMMRGEISGSVLNEPYISLARHHGLGRVLVQEEQGDDFLTGIVVDEDWANRHPAVIVAYLKAHIRVHQYVRTYPIQAAGIISRLQGIPAEVAASIVSSVRWDSTLYEKELHSLNRLNQEQSRNNGWLTAGHGIQYRFEYLYEAMEALRLPVPGSALLHEDWAARSLY</sequence>